<evidence type="ECO:0000313" key="5">
    <source>
        <dbReference type="Proteomes" id="UP001500889"/>
    </source>
</evidence>
<feature type="compositionally biased region" description="Basic and acidic residues" evidence="2">
    <location>
        <begin position="90"/>
        <end position="102"/>
    </location>
</feature>
<reference evidence="4 5" key="1">
    <citation type="submission" date="2024-02" db="EMBL/GenBank/DDBJ databases">
        <title>A chromosome-level genome assembly of Drosophila madeirensis, a fruit fly species endemic to Madeira island.</title>
        <authorList>
            <person name="Tomihara K."/>
            <person name="Llopart A."/>
            <person name="Yamamoto D."/>
        </authorList>
    </citation>
    <scope>NUCLEOTIDE SEQUENCE [LARGE SCALE GENOMIC DNA]</scope>
    <source>
        <strain evidence="4 5">RF1</strain>
    </source>
</reference>
<feature type="compositionally biased region" description="Basic and acidic residues" evidence="2">
    <location>
        <begin position="225"/>
        <end position="239"/>
    </location>
</feature>
<dbReference type="Proteomes" id="UP001500889">
    <property type="component" value="Chromosome E"/>
</dbReference>
<dbReference type="AlphaFoldDB" id="A0AAU9GDA9"/>
<dbReference type="InterPro" id="IPR025254">
    <property type="entry name" value="CCDC113/CCDC96_CC"/>
</dbReference>
<evidence type="ECO:0000256" key="2">
    <source>
        <dbReference type="SAM" id="MobiDB-lite"/>
    </source>
</evidence>
<dbReference type="EMBL" id="AP029267">
    <property type="protein sequence ID" value="BFG05895.1"/>
    <property type="molecule type" value="Genomic_DNA"/>
</dbReference>
<evidence type="ECO:0000313" key="4">
    <source>
        <dbReference type="EMBL" id="BFG05895.1"/>
    </source>
</evidence>
<feature type="compositionally biased region" description="Basic and acidic residues" evidence="2">
    <location>
        <begin position="37"/>
        <end position="77"/>
    </location>
</feature>
<feature type="compositionally biased region" description="Acidic residues" evidence="2">
    <location>
        <begin position="124"/>
        <end position="148"/>
    </location>
</feature>
<proteinExistence type="predicted"/>
<keyword evidence="1" id="KW-0175">Coiled coil</keyword>
<accession>A0AAU9GDA9</accession>
<sequence length="688" mass="78376">MAETAAEEAAAMQQEESMPMPHKEETDVKEPPNTGEPLKKVDSEQPIEDTHVQPHLSDSEDMHPPVEGEETEIKPTEGEGTDPQQSGSVRETELQRVAEEHKREKKAKAKLMLKRIKGVPADAATEEGTEWPEEDSMEGEEKDDDEQMEDSHRSSEDSSVTDVHSSDEWAERVDFLEEKISIESLSDLEDTRGPPEHNFMSAFLREFESLPSLSDISENSTSSRIELEIRPTAEPERVTVDPGRFVQSVDRYSGSSSSARSLSGSSETSVHQLIVEEEEEPEALSQSSFLGSLIEEPEPAPKELIIQDDADIMAQIYIESESEDDGKEVVDPKVAAHILVKKITIDFLDSLINRVVQICEIGARAKLFDKGKMLEEIERLVNQFVLERYTNSILNNKMGEHYKRNRKPDKYATLPSQVEVIEGRRYIAALNLVDSLMERSTIIKKNGCYVISRAQLELHACYTLSKFVTENLESCMRQNLLRQDSDRLRRLLDAELRRMENLRNEISEKRYELNLNLRSLAVMAEKMRLVERITDDLTTSQVQNATDNIIHLDKRLEDRTKDVLAMQGNYKKFLIEKTCIREKRTMIAESLGLAKNVLYEKGERLNELRHHLSDIQAKRLKIKTTHAKLQAKGGLLFQPALMYEYDKCLEEVEGRRVTVGKLRKTYKDLTSRLSMLERAKTTATVASV</sequence>
<organism evidence="4 5">
    <name type="scientific">Drosophila madeirensis</name>
    <name type="common">Fruit fly</name>
    <dbReference type="NCBI Taxonomy" id="30013"/>
    <lineage>
        <taxon>Eukaryota</taxon>
        <taxon>Metazoa</taxon>
        <taxon>Ecdysozoa</taxon>
        <taxon>Arthropoda</taxon>
        <taxon>Hexapoda</taxon>
        <taxon>Insecta</taxon>
        <taxon>Pterygota</taxon>
        <taxon>Neoptera</taxon>
        <taxon>Endopterygota</taxon>
        <taxon>Diptera</taxon>
        <taxon>Brachycera</taxon>
        <taxon>Muscomorpha</taxon>
        <taxon>Ephydroidea</taxon>
        <taxon>Drosophilidae</taxon>
        <taxon>Drosophila</taxon>
        <taxon>Sophophora</taxon>
    </lineage>
</organism>
<name>A0AAU9GDA9_DROMD</name>
<feature type="compositionally biased region" description="Basic and acidic residues" evidence="2">
    <location>
        <begin position="21"/>
        <end position="30"/>
    </location>
</feature>
<feature type="region of interest" description="Disordered" evidence="2">
    <location>
        <begin position="1"/>
        <end position="168"/>
    </location>
</feature>
<feature type="domain" description="CCDC113/CCDC96 coiled-coil" evidence="3">
    <location>
        <begin position="499"/>
        <end position="674"/>
    </location>
</feature>
<feature type="compositionally biased region" description="Low complexity" evidence="2">
    <location>
        <begin position="1"/>
        <end position="16"/>
    </location>
</feature>
<gene>
    <name evidence="4" type="ORF">DMAD_04521</name>
</gene>
<feature type="coiled-coil region" evidence="1">
    <location>
        <begin position="485"/>
        <end position="512"/>
    </location>
</feature>
<feature type="region of interest" description="Disordered" evidence="2">
    <location>
        <begin position="214"/>
        <end position="270"/>
    </location>
</feature>
<evidence type="ECO:0000259" key="3">
    <source>
        <dbReference type="Pfam" id="PF13870"/>
    </source>
</evidence>
<dbReference type="Pfam" id="PF13870">
    <property type="entry name" value="CCDC113_CCDC96_CC"/>
    <property type="match status" value="1"/>
</dbReference>
<feature type="compositionally biased region" description="Low complexity" evidence="2">
    <location>
        <begin position="248"/>
        <end position="269"/>
    </location>
</feature>
<protein>
    <recommendedName>
        <fullName evidence="3">CCDC113/CCDC96 coiled-coil domain-containing protein</fullName>
    </recommendedName>
</protein>
<feature type="compositionally biased region" description="Polar residues" evidence="2">
    <location>
        <begin position="214"/>
        <end position="224"/>
    </location>
</feature>
<feature type="compositionally biased region" description="Basic residues" evidence="2">
    <location>
        <begin position="103"/>
        <end position="117"/>
    </location>
</feature>
<evidence type="ECO:0000256" key="1">
    <source>
        <dbReference type="SAM" id="Coils"/>
    </source>
</evidence>
<keyword evidence="5" id="KW-1185">Reference proteome</keyword>